<evidence type="ECO:0000313" key="7">
    <source>
        <dbReference type="Ensembl" id="ENSEBUP00000012929.1"/>
    </source>
</evidence>
<sequence>MSSKLPEVVEVNGNILSAVEDSLRSTKLVGHGGMSMWDLLWDVEMSEEERQQFMKDFHLGKLSAEELRKTLEVKQNERRKMDLKLPGLRQEVSIKDLEESLILDKATADGLVQGKKMMAEVSESLARFLGGSRSIAGLYIEKTKQKVSLYKAMKLGFLRPATTLELLEAQAATGYMIDPVGNTQLSVEEAVRKGLIGAEFKDKLLSAERAITGYKDPQTGNKISLFQAMQKGLILRSHGIRLLEAQIATGGIIDPQASHRLPIKVAYSRGLFDEEINRHLTDPYSETKGFLDPNTEENLTYVQLIEQCITDDDTGLCLLVLKEKPPWSKIAQDIVIAQIEQIQNVHGENASMEMKPNISERIVSKSETRYIVIETQLVEELKKLKLEIPCGKNRGKELTLQEIFDGNLFDEETKKKLMADYRSGKITKAMLLSRISELLIEKESSSKYLKFSGIRRDLTMDELVSSGVIDEVTATDLTRGSKTVEEVSDSIRGYLSGTGCLAGLFIESTQETIPIYAALQRGFIRPGTALELLEAQAATGHIIDPVKNVRLTVEEAAKAGLVGDEFRTKLLSAEGAVMGYNDP</sequence>
<reference evidence="7" key="2">
    <citation type="submission" date="2025-09" db="UniProtKB">
        <authorList>
            <consortium name="Ensembl"/>
        </authorList>
    </citation>
    <scope>IDENTIFICATION</scope>
</reference>
<dbReference type="GO" id="GO:0045104">
    <property type="term" value="P:intermediate filament cytoskeleton organization"/>
    <property type="evidence" value="ECO:0007669"/>
    <property type="project" value="InterPro"/>
</dbReference>
<dbReference type="GO" id="GO:0042060">
    <property type="term" value="P:wound healing"/>
    <property type="evidence" value="ECO:0007669"/>
    <property type="project" value="TreeGrafter"/>
</dbReference>
<dbReference type="GO" id="GO:0042383">
    <property type="term" value="C:sarcolemma"/>
    <property type="evidence" value="ECO:0007669"/>
    <property type="project" value="TreeGrafter"/>
</dbReference>
<dbReference type="InterPro" id="IPR001101">
    <property type="entry name" value="Plectin_repeat"/>
</dbReference>
<keyword evidence="6" id="KW-0175">Coiled coil</keyword>
<dbReference type="GO" id="GO:0008307">
    <property type="term" value="F:structural constituent of muscle"/>
    <property type="evidence" value="ECO:0007669"/>
    <property type="project" value="TreeGrafter"/>
</dbReference>
<dbReference type="GO" id="GO:0048471">
    <property type="term" value="C:perinuclear region of cytoplasm"/>
    <property type="evidence" value="ECO:0007669"/>
    <property type="project" value="TreeGrafter"/>
</dbReference>
<dbReference type="PANTHER" id="PTHR23169">
    <property type="entry name" value="ENVOPLAKIN"/>
    <property type="match status" value="1"/>
</dbReference>
<evidence type="ECO:0000256" key="4">
    <source>
        <dbReference type="ARBA" id="ARBA00022737"/>
    </source>
</evidence>
<dbReference type="GO" id="GO:0005200">
    <property type="term" value="F:structural constituent of cytoskeleton"/>
    <property type="evidence" value="ECO:0007669"/>
    <property type="project" value="TreeGrafter"/>
</dbReference>
<proteinExistence type="inferred from homology"/>
<dbReference type="GO" id="GO:0005882">
    <property type="term" value="C:intermediate filament"/>
    <property type="evidence" value="ECO:0007669"/>
    <property type="project" value="TreeGrafter"/>
</dbReference>
<dbReference type="Proteomes" id="UP000694388">
    <property type="component" value="Unplaced"/>
</dbReference>
<keyword evidence="5" id="KW-0965">Cell junction</keyword>
<dbReference type="InterPro" id="IPR035915">
    <property type="entry name" value="Plakin_repeat_sf"/>
</dbReference>
<dbReference type="GO" id="GO:0030506">
    <property type="term" value="F:ankyrin binding"/>
    <property type="evidence" value="ECO:0007669"/>
    <property type="project" value="TreeGrafter"/>
</dbReference>
<organism evidence="7 8">
    <name type="scientific">Eptatretus burgeri</name>
    <name type="common">Inshore hagfish</name>
    <dbReference type="NCBI Taxonomy" id="7764"/>
    <lineage>
        <taxon>Eukaryota</taxon>
        <taxon>Metazoa</taxon>
        <taxon>Chordata</taxon>
        <taxon>Craniata</taxon>
        <taxon>Vertebrata</taxon>
        <taxon>Cyclostomata</taxon>
        <taxon>Myxini</taxon>
        <taxon>Myxiniformes</taxon>
        <taxon>Myxinidae</taxon>
        <taxon>Eptatretinae</taxon>
        <taxon>Eptatretus</taxon>
    </lineage>
</organism>
<dbReference type="GO" id="GO:0005925">
    <property type="term" value="C:focal adhesion"/>
    <property type="evidence" value="ECO:0007669"/>
    <property type="project" value="TreeGrafter"/>
</dbReference>
<dbReference type="FunFam" id="3.90.1290.10:FF:000001">
    <property type="entry name" value="Plectin a"/>
    <property type="match status" value="1"/>
</dbReference>
<dbReference type="GeneTree" id="ENSGT00940000162855"/>
<dbReference type="GO" id="GO:0045296">
    <property type="term" value="F:cadherin binding"/>
    <property type="evidence" value="ECO:0007669"/>
    <property type="project" value="TreeGrafter"/>
</dbReference>
<dbReference type="SMART" id="SM00250">
    <property type="entry name" value="PLEC"/>
    <property type="match status" value="7"/>
</dbReference>
<evidence type="ECO:0000256" key="2">
    <source>
        <dbReference type="ARBA" id="ARBA00009109"/>
    </source>
</evidence>
<evidence type="ECO:0000256" key="3">
    <source>
        <dbReference type="ARBA" id="ARBA00022553"/>
    </source>
</evidence>
<evidence type="ECO:0000256" key="6">
    <source>
        <dbReference type="ARBA" id="ARBA00023054"/>
    </source>
</evidence>
<comment type="similarity">
    <text evidence="2">Belongs to the plakin or cytolinker family.</text>
</comment>
<name>A0A8C4WV44_EPTBU</name>
<dbReference type="GO" id="GO:0031581">
    <property type="term" value="P:hemidesmosome assembly"/>
    <property type="evidence" value="ECO:0007669"/>
    <property type="project" value="TreeGrafter"/>
</dbReference>
<dbReference type="OMA" id="CVVGQEW"/>
<keyword evidence="8" id="KW-1185">Reference proteome</keyword>
<dbReference type="Pfam" id="PF00681">
    <property type="entry name" value="Plectin"/>
    <property type="match status" value="3"/>
</dbReference>
<evidence type="ECO:0000313" key="8">
    <source>
        <dbReference type="Proteomes" id="UP000694388"/>
    </source>
</evidence>
<protein>
    <submittedName>
        <fullName evidence="7">Uncharacterized protein</fullName>
    </submittedName>
</protein>
<dbReference type="InterPro" id="IPR043197">
    <property type="entry name" value="Plakin"/>
</dbReference>
<accession>A0A8C4WV44</accession>
<evidence type="ECO:0000256" key="1">
    <source>
        <dbReference type="ARBA" id="ARBA00004282"/>
    </source>
</evidence>
<keyword evidence="3" id="KW-0597">Phosphoprotein</keyword>
<reference evidence="7" key="1">
    <citation type="submission" date="2025-08" db="UniProtKB">
        <authorList>
            <consortium name="Ensembl"/>
        </authorList>
    </citation>
    <scope>IDENTIFICATION</scope>
</reference>
<dbReference type="AlphaFoldDB" id="A0A8C4WV44"/>
<keyword evidence="4" id="KW-0677">Repeat</keyword>
<dbReference type="GO" id="GO:0030056">
    <property type="term" value="C:hemidesmosome"/>
    <property type="evidence" value="ECO:0007669"/>
    <property type="project" value="TreeGrafter"/>
</dbReference>
<evidence type="ECO:0000256" key="5">
    <source>
        <dbReference type="ARBA" id="ARBA00022949"/>
    </source>
</evidence>
<dbReference type="PANTHER" id="PTHR23169:SF20">
    <property type="entry name" value="PLECTIN"/>
    <property type="match status" value="1"/>
</dbReference>
<dbReference type="SUPFAM" id="SSF75399">
    <property type="entry name" value="Plakin repeat"/>
    <property type="match status" value="2"/>
</dbReference>
<comment type="subcellular location">
    <subcellularLocation>
        <location evidence="1">Cell junction</location>
    </subcellularLocation>
</comment>
<dbReference type="Ensembl" id="ENSEBUT00000013505.1">
    <property type="protein sequence ID" value="ENSEBUP00000012929.1"/>
    <property type="gene ID" value="ENSEBUG00000008195.1"/>
</dbReference>
<dbReference type="Gene3D" id="3.90.1290.10">
    <property type="entry name" value="Plakin repeat"/>
    <property type="match status" value="2"/>
</dbReference>